<dbReference type="EMBL" id="CP128986">
    <property type="protein sequence ID" value="WOC13107.1"/>
    <property type="molecule type" value="Genomic_DNA"/>
</dbReference>
<dbReference type="GO" id="GO:0043190">
    <property type="term" value="C:ATP-binding cassette (ABC) transporter complex"/>
    <property type="evidence" value="ECO:0007669"/>
    <property type="project" value="InterPro"/>
</dbReference>
<keyword evidence="1" id="KW-0812">Transmembrane</keyword>
<protein>
    <recommendedName>
        <fullName evidence="3">ABC transporter permease</fullName>
    </recommendedName>
</protein>
<name>A0AA97GVX3_9ACTN</name>
<evidence type="ECO:0000256" key="1">
    <source>
        <dbReference type="SAM" id="Phobius"/>
    </source>
</evidence>
<proteinExistence type="predicted"/>
<evidence type="ECO:0000313" key="2">
    <source>
        <dbReference type="EMBL" id="WOC13107.1"/>
    </source>
</evidence>
<feature type="transmembrane region" description="Helical" evidence="1">
    <location>
        <begin position="201"/>
        <end position="221"/>
    </location>
</feature>
<keyword evidence="1" id="KW-0472">Membrane</keyword>
<accession>A0AA97GVX3</accession>
<dbReference type="Pfam" id="PF02405">
    <property type="entry name" value="MlaE"/>
    <property type="match status" value="1"/>
</dbReference>
<evidence type="ECO:0008006" key="3">
    <source>
        <dbReference type="Google" id="ProtNLM"/>
    </source>
</evidence>
<dbReference type="PANTHER" id="PTHR30188">
    <property type="entry name" value="ABC TRANSPORTER PERMEASE PROTEIN-RELATED"/>
    <property type="match status" value="1"/>
</dbReference>
<organism evidence="2">
    <name type="scientific">Gordonia sp. MP11Mi</name>
    <dbReference type="NCBI Taxonomy" id="3022769"/>
    <lineage>
        <taxon>Bacteria</taxon>
        <taxon>Bacillati</taxon>
        <taxon>Actinomycetota</taxon>
        <taxon>Actinomycetes</taxon>
        <taxon>Mycobacteriales</taxon>
        <taxon>Gordoniaceae</taxon>
        <taxon>Gordonia</taxon>
    </lineage>
</organism>
<dbReference type="AlphaFoldDB" id="A0AA97GVX3"/>
<feature type="transmembrane region" description="Helical" evidence="1">
    <location>
        <begin position="250"/>
        <end position="270"/>
    </location>
</feature>
<dbReference type="PANTHER" id="PTHR30188:SF13">
    <property type="entry name" value="CONSERVED HYPOTHETICAL INTEGRAL MEMBRANE PROTEIN YRBE3B"/>
    <property type="match status" value="1"/>
</dbReference>
<feature type="transmembrane region" description="Helical" evidence="1">
    <location>
        <begin position="100"/>
        <end position="127"/>
    </location>
</feature>
<keyword evidence="1" id="KW-1133">Transmembrane helix</keyword>
<feature type="transmembrane region" description="Helical" evidence="1">
    <location>
        <begin position="147"/>
        <end position="167"/>
    </location>
</feature>
<dbReference type="GO" id="GO:0005548">
    <property type="term" value="F:phospholipid transporter activity"/>
    <property type="evidence" value="ECO:0007669"/>
    <property type="project" value="TreeGrafter"/>
</dbReference>
<sequence>MVEITRRQDVADDTLCVAIDAGPPAVETDGSGDPLGIPSTYEPRFARWFIRAKDSVDLSLAYLGQFLTFLWQTIRYVPVTPFRYPRQTIRTITDLTWGRGAVVIGGGTALLMAGLGVAAGATVAIIADSTLDLVGLGSVTGSVTSFAITREFAPILAAVAFTIQAGCRMTAEIGSMRISEEIDALEVIGVHSMSFVVSTRVIAGILTTIPTFLVALVASYLSSAFVVVSRGGSRGAYAHYFDQFVNFPDMLAATVKTITFIVAITLIHCYKGFFASGGPEGVGVASGRAVRASLVAIMVLDLALTLAFWGVNSPFLFRG</sequence>
<gene>
    <name evidence="2" type="ORF">MP11Mi_22040</name>
</gene>
<feature type="transmembrane region" description="Helical" evidence="1">
    <location>
        <begin position="290"/>
        <end position="311"/>
    </location>
</feature>
<dbReference type="InterPro" id="IPR030802">
    <property type="entry name" value="Permease_MalE"/>
</dbReference>
<reference evidence="2" key="1">
    <citation type="submission" date="2023-06" db="EMBL/GenBank/DDBJ databases">
        <title>Gordonia sp. nov. and Pseudochrobactrum sp. nov., two species isolated from the burying beetle Nicrophorus vespilloides.</title>
        <authorList>
            <person name="Poehlein A."/>
            <person name="Guzman J."/>
            <person name="Daniel R."/>
            <person name="Vilcinskas A."/>
        </authorList>
    </citation>
    <scope>NUCLEOTIDE SEQUENCE</scope>
    <source>
        <strain evidence="2">MP11Mi</strain>
    </source>
</reference>